<dbReference type="Proteomes" id="UP000178951">
    <property type="component" value="Unassembled WGS sequence"/>
</dbReference>
<reference evidence="1 2" key="1">
    <citation type="journal article" date="2016" name="Nat. Commun.">
        <title>Thousands of microbial genomes shed light on interconnected biogeochemical processes in an aquifer system.</title>
        <authorList>
            <person name="Anantharaman K."/>
            <person name="Brown C.T."/>
            <person name="Hug L.A."/>
            <person name="Sharon I."/>
            <person name="Castelle C.J."/>
            <person name="Probst A.J."/>
            <person name="Thomas B.C."/>
            <person name="Singh A."/>
            <person name="Wilkins M.J."/>
            <person name="Karaoz U."/>
            <person name="Brodie E.L."/>
            <person name="Williams K.H."/>
            <person name="Hubbard S.S."/>
            <person name="Banfield J.F."/>
        </authorList>
    </citation>
    <scope>NUCLEOTIDE SEQUENCE [LARGE SCALE GENOMIC DNA]</scope>
</reference>
<name>A0A1F4TF85_UNCSA</name>
<comment type="caution">
    <text evidence="1">The sequence shown here is derived from an EMBL/GenBank/DDBJ whole genome shotgun (WGS) entry which is preliminary data.</text>
</comment>
<accession>A0A1F4TF85</accession>
<dbReference type="EMBL" id="MEUF01000086">
    <property type="protein sequence ID" value="OGC30713.1"/>
    <property type="molecule type" value="Genomic_DNA"/>
</dbReference>
<sequence>MAGADAVTGIGGPRWVVEIVKQAKPEDKPVFIAPADVDQVITRMGQWPDMISPELLANDAFYLGLAEEILQRYPEYYSLGKNTAAARTELAALIKQNLPIAEIITQAEFDSNTAARTGERVGGMFDEQTTALPYCMARKDINTGITEAKVLSIISRYSSAAPTCAGEGEAALRARVEAQDAEIIRLRQELAGQRAAAGVAAGEAEYAQATATLPLTLQEIPFVGGDLYDCRYQVCTTDLEAYLATTCEQPKEEPAKEPPKKRVVAAKEREVVKVKKDPGKPACCEFAAPVQKGMAAKGACDPKKTCD</sequence>
<dbReference type="AlphaFoldDB" id="A0A1F4TF85"/>
<organism evidence="1 2">
    <name type="scientific">candidate division WOR-1 bacterium RIFOXYB2_FULL_48_7</name>
    <dbReference type="NCBI Taxonomy" id="1802583"/>
    <lineage>
        <taxon>Bacteria</taxon>
        <taxon>Bacillati</taxon>
        <taxon>Saganbacteria</taxon>
    </lineage>
</organism>
<evidence type="ECO:0000313" key="2">
    <source>
        <dbReference type="Proteomes" id="UP000178951"/>
    </source>
</evidence>
<evidence type="ECO:0000313" key="1">
    <source>
        <dbReference type="EMBL" id="OGC30713.1"/>
    </source>
</evidence>
<proteinExistence type="predicted"/>
<protein>
    <submittedName>
        <fullName evidence="1">Uncharacterized protein</fullName>
    </submittedName>
</protein>
<gene>
    <name evidence="1" type="ORF">A2311_00400</name>
</gene>